<accession>A0A4U0YQ44</accession>
<evidence type="ECO:0000313" key="14">
    <source>
        <dbReference type="Proteomes" id="UP000306340"/>
    </source>
</evidence>
<feature type="domain" description="SWI2/SNF2 ATPase" evidence="12">
    <location>
        <begin position="275"/>
        <end position="357"/>
    </location>
</feature>
<dbReference type="Gene3D" id="3.90.1570.50">
    <property type="match status" value="1"/>
</dbReference>
<dbReference type="AlphaFoldDB" id="A0A4U0YQ44"/>
<comment type="similarity">
    <text evidence="2">Belongs to the HsdR family.</text>
</comment>
<evidence type="ECO:0000259" key="11">
    <source>
        <dbReference type="Pfam" id="PF04313"/>
    </source>
</evidence>
<dbReference type="GO" id="GO:0009307">
    <property type="term" value="P:DNA restriction-modification system"/>
    <property type="evidence" value="ECO:0007669"/>
    <property type="project" value="UniProtKB-KW"/>
</dbReference>
<comment type="caution">
    <text evidence="13">The sequence shown here is derived from an EMBL/GenBank/DDBJ whole genome shotgun (WGS) entry which is preliminary data.</text>
</comment>
<feature type="domain" description="Restriction endonuclease type I HsdR N-terminal" evidence="11">
    <location>
        <begin position="12"/>
        <end position="217"/>
    </location>
</feature>
<keyword evidence="7 13" id="KW-0255">Endonuclease</keyword>
<evidence type="ECO:0000256" key="6">
    <source>
        <dbReference type="ARBA" id="ARBA00022747"/>
    </source>
</evidence>
<comment type="catalytic activity">
    <reaction evidence="1">
        <text>Endonucleolytic cleavage of DNA to give random double-stranded fragments with terminal 5'-phosphates, ATP is simultaneously hydrolyzed.</text>
        <dbReference type="EC" id="3.1.21.3"/>
    </reaction>
</comment>
<evidence type="ECO:0000256" key="10">
    <source>
        <dbReference type="ARBA" id="ARBA00023125"/>
    </source>
</evidence>
<evidence type="ECO:0000256" key="2">
    <source>
        <dbReference type="ARBA" id="ARBA00008598"/>
    </source>
</evidence>
<protein>
    <recommendedName>
        <fullName evidence="3">type I site-specific deoxyribonuclease</fullName>
        <ecNumber evidence="3">3.1.21.3</ecNumber>
    </recommendedName>
</protein>
<evidence type="ECO:0000256" key="8">
    <source>
        <dbReference type="ARBA" id="ARBA00022801"/>
    </source>
</evidence>
<dbReference type="Pfam" id="PF04313">
    <property type="entry name" value="HSDR_N"/>
    <property type="match status" value="1"/>
</dbReference>
<dbReference type="GO" id="GO:0009035">
    <property type="term" value="F:type I site-specific deoxyribonuclease activity"/>
    <property type="evidence" value="ECO:0007669"/>
    <property type="project" value="UniProtKB-EC"/>
</dbReference>
<keyword evidence="6" id="KW-0680">Restriction system</keyword>
<dbReference type="InterPro" id="IPR007409">
    <property type="entry name" value="Restrct_endonuc_type1_HsdR_N"/>
</dbReference>
<dbReference type="InterPro" id="IPR040980">
    <property type="entry name" value="SWI2_SNF2"/>
</dbReference>
<keyword evidence="9" id="KW-0067">ATP-binding</keyword>
<evidence type="ECO:0000256" key="3">
    <source>
        <dbReference type="ARBA" id="ARBA00012654"/>
    </source>
</evidence>
<sequence length="369" mass="41491">MTPPSPAHDYGEDAAIEQPAIQLFASMGWETVNLYNEWASGKSTEGRQSEREIVLEARLRSAIERLNPGLPPSAIDQAVEEVTLDRSRMIPVNANRELWALMRDGVKVRVVDDRGRAETRTVRIVDWRNPEANEFLLASQFWVKGDMHRRRPDLIGFVNGLPLLVVELKKFSVPVKAAYDDNLTDYRDTIPHLFVPNALIILSNGADTKVGSTFAGWQFFSEWKRINDEGEAGIVSLETVIRGMCAKERLLDLIENFTVFEEANAGLIKKLAKNHQYLGVNRAITEVIRSKDRPEGEAGRLGVFWHTQGSGKSLSMVFFCQKILRTVPGNWTFVIVTDRQELDEQIYKTFLSTGAVTHTEVHADVAPSA</sequence>
<dbReference type="GO" id="GO:0005524">
    <property type="term" value="F:ATP binding"/>
    <property type="evidence" value="ECO:0007669"/>
    <property type="project" value="UniProtKB-KW"/>
</dbReference>
<dbReference type="Pfam" id="PF18766">
    <property type="entry name" value="SWI2_SNF2"/>
    <property type="match status" value="1"/>
</dbReference>
<dbReference type="PANTHER" id="PTHR30195:SF15">
    <property type="entry name" value="TYPE I RESTRICTION ENZYME HINDI ENDONUCLEASE SUBUNIT"/>
    <property type="match status" value="1"/>
</dbReference>
<dbReference type="GO" id="GO:0003677">
    <property type="term" value="F:DNA binding"/>
    <property type="evidence" value="ECO:0007669"/>
    <property type="project" value="UniProtKB-KW"/>
</dbReference>
<proteinExistence type="inferred from homology"/>
<keyword evidence="4" id="KW-0540">Nuclease</keyword>
<evidence type="ECO:0000256" key="9">
    <source>
        <dbReference type="ARBA" id="ARBA00022840"/>
    </source>
</evidence>
<keyword evidence="10" id="KW-0238">DNA-binding</keyword>
<dbReference type="SUPFAM" id="SSF52540">
    <property type="entry name" value="P-loop containing nucleoside triphosphate hydrolases"/>
    <property type="match status" value="1"/>
</dbReference>
<organism evidence="13 14">
    <name type="scientific">Cereibacter changlensis</name>
    <dbReference type="NCBI Taxonomy" id="402884"/>
    <lineage>
        <taxon>Bacteria</taxon>
        <taxon>Pseudomonadati</taxon>
        <taxon>Pseudomonadota</taxon>
        <taxon>Alphaproteobacteria</taxon>
        <taxon>Rhodobacterales</taxon>
        <taxon>Paracoccaceae</taxon>
        <taxon>Cereibacter</taxon>
    </lineage>
</organism>
<dbReference type="EMBL" id="SWAU01000324">
    <property type="protein sequence ID" value="TKA94572.1"/>
    <property type="molecule type" value="Genomic_DNA"/>
</dbReference>
<keyword evidence="8" id="KW-0378">Hydrolase</keyword>
<evidence type="ECO:0000313" key="13">
    <source>
        <dbReference type="EMBL" id="TKA94572.1"/>
    </source>
</evidence>
<evidence type="ECO:0000259" key="12">
    <source>
        <dbReference type="Pfam" id="PF18766"/>
    </source>
</evidence>
<name>A0A4U0YQ44_9RHOB</name>
<dbReference type="Gene3D" id="3.40.50.300">
    <property type="entry name" value="P-loop containing nucleotide triphosphate hydrolases"/>
    <property type="match status" value="1"/>
</dbReference>
<evidence type="ECO:0000256" key="1">
    <source>
        <dbReference type="ARBA" id="ARBA00000851"/>
    </source>
</evidence>
<evidence type="ECO:0000256" key="5">
    <source>
        <dbReference type="ARBA" id="ARBA00022741"/>
    </source>
</evidence>
<keyword evidence="5" id="KW-0547">Nucleotide-binding</keyword>
<gene>
    <name evidence="13" type="ORF">FAZ78_21595</name>
</gene>
<dbReference type="InterPro" id="IPR051268">
    <property type="entry name" value="Type-I_R_enzyme_R_subunit"/>
</dbReference>
<reference evidence="13 14" key="1">
    <citation type="submission" date="2019-04" db="EMBL/GenBank/DDBJ databases">
        <title>Crypto-aerobic microbial life in anoxic (sulfidic) marine sediments.</title>
        <authorList>
            <person name="Bhattacharya S."/>
            <person name="Roy C."/>
            <person name="Mondal N."/>
            <person name="Sarkar J."/>
            <person name="Mandal S."/>
            <person name="Rameez M.J."/>
            <person name="Ghosh W."/>
        </authorList>
    </citation>
    <scope>NUCLEOTIDE SEQUENCE [LARGE SCALE GENOMIC DNA]</scope>
    <source>
        <strain evidence="13 14">SBBC</strain>
    </source>
</reference>
<dbReference type="Proteomes" id="UP000306340">
    <property type="component" value="Unassembled WGS sequence"/>
</dbReference>
<evidence type="ECO:0000256" key="4">
    <source>
        <dbReference type="ARBA" id="ARBA00022722"/>
    </source>
</evidence>
<dbReference type="CDD" id="cd22332">
    <property type="entry name" value="HsdR_N"/>
    <property type="match status" value="1"/>
</dbReference>
<dbReference type="PANTHER" id="PTHR30195">
    <property type="entry name" value="TYPE I SITE-SPECIFIC DEOXYRIBONUCLEASE PROTEIN SUBUNIT M AND R"/>
    <property type="match status" value="1"/>
</dbReference>
<evidence type="ECO:0000256" key="7">
    <source>
        <dbReference type="ARBA" id="ARBA00022759"/>
    </source>
</evidence>
<dbReference type="EC" id="3.1.21.3" evidence="3"/>
<dbReference type="RefSeq" id="WP_136794315.1">
    <property type="nucleotide sequence ID" value="NZ_SWAU01000324.1"/>
</dbReference>
<dbReference type="InterPro" id="IPR027417">
    <property type="entry name" value="P-loop_NTPase"/>
</dbReference>